<keyword evidence="4 8" id="KW-0863">Zinc-finger</keyword>
<dbReference type="InterPro" id="IPR039999">
    <property type="entry name" value="LYAR"/>
</dbReference>
<dbReference type="GO" id="GO:0008270">
    <property type="term" value="F:zinc ion binding"/>
    <property type="evidence" value="ECO:0007669"/>
    <property type="project" value="UniProtKB-KW"/>
</dbReference>
<proteinExistence type="inferred from homology"/>
<dbReference type="Gene3D" id="3.30.1490.490">
    <property type="match status" value="1"/>
</dbReference>
<keyword evidence="6" id="KW-0539">Nucleus</keyword>
<comment type="subcellular location">
    <subcellularLocation>
        <location evidence="1">Nucleus</location>
    </subcellularLocation>
</comment>
<dbReference type="SUPFAM" id="SSF57667">
    <property type="entry name" value="beta-beta-alpha zinc fingers"/>
    <property type="match status" value="2"/>
</dbReference>
<name>A0AAV9X7T8_9PEZI</name>
<evidence type="ECO:0000256" key="8">
    <source>
        <dbReference type="PROSITE-ProRule" id="PRU01145"/>
    </source>
</evidence>
<evidence type="ECO:0000259" key="10">
    <source>
        <dbReference type="Pfam" id="PF08790"/>
    </source>
</evidence>
<feature type="compositionally biased region" description="Acidic residues" evidence="9">
    <location>
        <begin position="246"/>
        <end position="257"/>
    </location>
</feature>
<feature type="compositionally biased region" description="Basic residues" evidence="9">
    <location>
        <begin position="124"/>
        <end position="140"/>
    </location>
</feature>
<reference evidence="11 12" key="1">
    <citation type="submission" date="2019-10" db="EMBL/GenBank/DDBJ databases">
        <authorList>
            <person name="Palmer J.M."/>
        </authorList>
    </citation>
    <scope>NUCLEOTIDE SEQUENCE [LARGE SCALE GENOMIC DNA]</scope>
    <source>
        <strain evidence="11 12">TWF694</strain>
    </source>
</reference>
<evidence type="ECO:0000256" key="1">
    <source>
        <dbReference type="ARBA" id="ARBA00004123"/>
    </source>
</evidence>
<evidence type="ECO:0000313" key="12">
    <source>
        <dbReference type="Proteomes" id="UP001365542"/>
    </source>
</evidence>
<evidence type="ECO:0000256" key="9">
    <source>
        <dbReference type="SAM" id="MobiDB-lite"/>
    </source>
</evidence>
<dbReference type="GO" id="GO:0005730">
    <property type="term" value="C:nucleolus"/>
    <property type="evidence" value="ECO:0007669"/>
    <property type="project" value="TreeGrafter"/>
</dbReference>
<dbReference type="GO" id="GO:0006364">
    <property type="term" value="P:rRNA processing"/>
    <property type="evidence" value="ECO:0007669"/>
    <property type="project" value="TreeGrafter"/>
</dbReference>
<keyword evidence="12" id="KW-1185">Reference proteome</keyword>
<feature type="compositionally biased region" description="Acidic residues" evidence="9">
    <location>
        <begin position="149"/>
        <end position="163"/>
    </location>
</feature>
<evidence type="ECO:0000256" key="5">
    <source>
        <dbReference type="ARBA" id="ARBA00022833"/>
    </source>
</evidence>
<dbReference type="Proteomes" id="UP001365542">
    <property type="component" value="Unassembled WGS sequence"/>
</dbReference>
<dbReference type="Pfam" id="PF08790">
    <property type="entry name" value="zf-LYAR"/>
    <property type="match status" value="1"/>
</dbReference>
<feature type="compositionally biased region" description="Acidic residues" evidence="9">
    <location>
        <begin position="196"/>
        <end position="206"/>
    </location>
</feature>
<dbReference type="GO" id="GO:0003677">
    <property type="term" value="F:DNA binding"/>
    <property type="evidence" value="ECO:0007669"/>
    <property type="project" value="InterPro"/>
</dbReference>
<keyword evidence="3" id="KW-0677">Repeat</keyword>
<dbReference type="GO" id="GO:0000122">
    <property type="term" value="P:negative regulation of transcription by RNA polymerase II"/>
    <property type="evidence" value="ECO:0007669"/>
    <property type="project" value="TreeGrafter"/>
</dbReference>
<feature type="compositionally biased region" description="Basic residues" evidence="9">
    <location>
        <begin position="225"/>
        <end position="242"/>
    </location>
</feature>
<accession>A0AAV9X7T8</accession>
<dbReference type="PROSITE" id="PS51804">
    <property type="entry name" value="ZF_C2HC_LYAR"/>
    <property type="match status" value="2"/>
</dbReference>
<feature type="compositionally biased region" description="Basic residues" evidence="9">
    <location>
        <begin position="173"/>
        <end position="192"/>
    </location>
</feature>
<feature type="compositionally biased region" description="Basic and acidic residues" evidence="9">
    <location>
        <begin position="207"/>
        <end position="224"/>
    </location>
</feature>
<dbReference type="PANTHER" id="PTHR13100">
    <property type="entry name" value="CELL GROWTH-REGULATING NUCLEOLAR PROTEIN LYAR"/>
    <property type="match status" value="1"/>
</dbReference>
<dbReference type="AlphaFoldDB" id="A0AAV9X7T8"/>
<evidence type="ECO:0000256" key="2">
    <source>
        <dbReference type="ARBA" id="ARBA00022723"/>
    </source>
</evidence>
<feature type="region of interest" description="Disordered" evidence="9">
    <location>
        <begin position="413"/>
        <end position="488"/>
    </location>
</feature>
<feature type="compositionally biased region" description="Polar residues" evidence="9">
    <location>
        <begin position="271"/>
        <end position="280"/>
    </location>
</feature>
<comment type="caution">
    <text evidence="11">The sequence shown here is derived from an EMBL/GenBank/DDBJ whole genome shotgun (WGS) entry which is preliminary data.</text>
</comment>
<gene>
    <name evidence="11" type="ORF">TWF694_011030</name>
</gene>
<evidence type="ECO:0000256" key="6">
    <source>
        <dbReference type="ARBA" id="ARBA00023242"/>
    </source>
</evidence>
<evidence type="ECO:0000313" key="11">
    <source>
        <dbReference type="EMBL" id="KAK6538148.1"/>
    </source>
</evidence>
<feature type="compositionally biased region" description="Basic and acidic residues" evidence="9">
    <location>
        <begin position="436"/>
        <end position="481"/>
    </location>
</feature>
<feature type="region of interest" description="Disordered" evidence="9">
    <location>
        <begin position="63"/>
        <end position="82"/>
    </location>
</feature>
<sequence>MVSFSCEACNETLAKKKLDQHRGRCRQAAFTCLDCNNTFYGTSYREHTSCISEAQKYERTVYRGEKKKGKGGKGGQQNGVNGVHQSEEAVVEAVPAVVEDVAAAPEETVEEEVTEDVKEEKKSKKDKKDKKDKKEKKEKKDKKAKEEEVPVEDVVMDDAPEVTEEPHTEKKEKKEKKDKKDKKDKKEKKSKTKKEEDEEPATEDAPEEVKEDEKPQADTEESKSEKKKSKKEKKDKKNKKAKKELEESEESKEESTEEPPLSLDDIIMEDTTPTTNGTSKVSKKRKRIEEIIVEGAPAQEPNPTSNDLEAQADFISFGDSDEDKKKTQERKKPKTEKEILRDERRTAAKLNYDQTYKKLKTELEAKYNDTQTLEPRKASFKNGTTKGPALIGVKCMVREIMKDPLVQSLTPKEAKHIKNRLRKDERKKRLLAANKKGRDTGKEMKKSPKILKDKLEKLEAKIEKDRRKQEKLARQIAEAKKPASATSA</sequence>
<dbReference type="InterPro" id="IPR014898">
    <property type="entry name" value="Znf_C2H2_LYAR"/>
</dbReference>
<keyword evidence="5" id="KW-0862">Zinc</keyword>
<feature type="compositionally biased region" description="Basic residues" evidence="9">
    <location>
        <begin position="415"/>
        <end position="430"/>
    </location>
</feature>
<dbReference type="PANTHER" id="PTHR13100:SF10">
    <property type="entry name" value="CELL GROWTH-REGULATING NUCLEOLAR PROTEIN"/>
    <property type="match status" value="1"/>
</dbReference>
<feature type="region of interest" description="Disordered" evidence="9">
    <location>
        <begin position="102"/>
        <end position="343"/>
    </location>
</feature>
<dbReference type="InterPro" id="IPR036236">
    <property type="entry name" value="Znf_C2H2_sf"/>
</dbReference>
<keyword evidence="2" id="KW-0479">Metal-binding</keyword>
<evidence type="ECO:0000256" key="7">
    <source>
        <dbReference type="ARBA" id="ARBA00061084"/>
    </source>
</evidence>
<dbReference type="FunFam" id="3.30.1490.490:FF:000001">
    <property type="entry name" value="cell growth-regulating nucleolar protein-like"/>
    <property type="match status" value="1"/>
</dbReference>
<comment type="similarity">
    <text evidence="7">Belongs to the UPF0743 family.</text>
</comment>
<protein>
    <recommendedName>
        <fullName evidence="10">Zinc finger C2H2 LYAR-type domain-containing protein</fullName>
    </recommendedName>
</protein>
<organism evidence="11 12">
    <name type="scientific">Orbilia ellipsospora</name>
    <dbReference type="NCBI Taxonomy" id="2528407"/>
    <lineage>
        <taxon>Eukaryota</taxon>
        <taxon>Fungi</taxon>
        <taxon>Dikarya</taxon>
        <taxon>Ascomycota</taxon>
        <taxon>Pezizomycotina</taxon>
        <taxon>Orbiliomycetes</taxon>
        <taxon>Orbiliales</taxon>
        <taxon>Orbiliaceae</taxon>
        <taxon>Orbilia</taxon>
    </lineage>
</organism>
<dbReference type="EMBL" id="JAVHJO010000008">
    <property type="protein sequence ID" value="KAK6538148.1"/>
    <property type="molecule type" value="Genomic_DNA"/>
</dbReference>
<feature type="domain" description="Zinc finger C2H2 LYAR-type" evidence="10">
    <location>
        <begin position="30"/>
        <end position="57"/>
    </location>
</feature>
<evidence type="ECO:0000256" key="3">
    <source>
        <dbReference type="ARBA" id="ARBA00022737"/>
    </source>
</evidence>
<evidence type="ECO:0000256" key="4">
    <source>
        <dbReference type="ARBA" id="ARBA00022771"/>
    </source>
</evidence>